<dbReference type="OrthoDB" id="4869430at2"/>
<dbReference type="RefSeq" id="WP_106457308.1">
    <property type="nucleotide sequence ID" value="NZ_PXOH01000013.1"/>
</dbReference>
<accession>A0A2T1LWR5</accession>
<reference evidence="1 2" key="1">
    <citation type="submission" date="2018-03" db="EMBL/GenBank/DDBJ databases">
        <title>The ancient ancestry and fast evolution of plastids.</title>
        <authorList>
            <person name="Moore K.R."/>
            <person name="Magnabosco C."/>
            <person name="Momper L."/>
            <person name="Gold D.A."/>
            <person name="Bosak T."/>
            <person name="Fournier G.P."/>
        </authorList>
    </citation>
    <scope>NUCLEOTIDE SEQUENCE [LARGE SCALE GENOMIC DNA]</scope>
    <source>
        <strain evidence="1 2">CCALA 016</strain>
    </source>
</reference>
<comment type="caution">
    <text evidence="1">The sequence shown here is derived from an EMBL/GenBank/DDBJ whole genome shotgun (WGS) entry which is preliminary data.</text>
</comment>
<dbReference type="Proteomes" id="UP000239001">
    <property type="component" value="Unassembled WGS sequence"/>
</dbReference>
<protein>
    <submittedName>
        <fullName evidence="1">Uncharacterized protein</fullName>
    </submittedName>
</protein>
<dbReference type="EMBL" id="PXOH01000013">
    <property type="protein sequence ID" value="PSF36592.1"/>
    <property type="molecule type" value="Genomic_DNA"/>
</dbReference>
<evidence type="ECO:0000313" key="2">
    <source>
        <dbReference type="Proteomes" id="UP000239001"/>
    </source>
</evidence>
<organism evidence="1 2">
    <name type="scientific">Aphanothece hegewaldii CCALA 016</name>
    <dbReference type="NCBI Taxonomy" id="2107694"/>
    <lineage>
        <taxon>Bacteria</taxon>
        <taxon>Bacillati</taxon>
        <taxon>Cyanobacteriota</taxon>
        <taxon>Cyanophyceae</taxon>
        <taxon>Oscillatoriophycideae</taxon>
        <taxon>Chroococcales</taxon>
        <taxon>Aphanothecaceae</taxon>
        <taxon>Aphanothece</taxon>
    </lineage>
</organism>
<sequence length="72" mass="7823">MSITVTGKVEKSGFGVGVWALITDMGTTYELYNPPAQLKKTQSKVTVTGNIREDIMTIAMIGPVLEVTDFQT</sequence>
<dbReference type="AlphaFoldDB" id="A0A2T1LWR5"/>
<keyword evidence="2" id="KW-1185">Reference proteome</keyword>
<evidence type="ECO:0000313" key="1">
    <source>
        <dbReference type="EMBL" id="PSF36592.1"/>
    </source>
</evidence>
<name>A0A2T1LWR5_9CHRO</name>
<reference evidence="1 2" key="2">
    <citation type="submission" date="2018-03" db="EMBL/GenBank/DDBJ databases">
        <authorList>
            <person name="Keele B.F."/>
        </authorList>
    </citation>
    <scope>NUCLEOTIDE SEQUENCE [LARGE SCALE GENOMIC DNA]</scope>
    <source>
        <strain evidence="1 2">CCALA 016</strain>
    </source>
</reference>
<gene>
    <name evidence="1" type="ORF">C7H19_13000</name>
</gene>
<proteinExistence type="predicted"/>